<keyword evidence="4" id="KW-0274">FAD</keyword>
<comment type="caution">
    <text evidence="9">The sequence shown here is derived from an EMBL/GenBank/DDBJ whole genome shotgun (WGS) entry which is preliminary data.</text>
</comment>
<dbReference type="PRINTS" id="PR00420">
    <property type="entry name" value="RNGMNOXGNASE"/>
</dbReference>
<feature type="domain" description="FAD-binding" evidence="8">
    <location>
        <begin position="10"/>
        <end position="178"/>
    </location>
</feature>
<dbReference type="AlphaFoldDB" id="A0A1T3CNP9"/>
<comment type="similarity">
    <text evidence="2">Belongs to the paxM FAD-dependent monooxygenase family.</text>
</comment>
<evidence type="ECO:0000256" key="4">
    <source>
        <dbReference type="ARBA" id="ARBA00022827"/>
    </source>
</evidence>
<feature type="domain" description="FAD-binding" evidence="8">
    <location>
        <begin position="295"/>
        <end position="364"/>
    </location>
</feature>
<comment type="cofactor">
    <cofactor evidence="1">
        <name>FAD</name>
        <dbReference type="ChEBI" id="CHEBI:57692"/>
    </cofactor>
</comment>
<dbReference type="EMBL" id="LVVK01000013">
    <property type="protein sequence ID" value="OPB42681.1"/>
    <property type="molecule type" value="Genomic_DNA"/>
</dbReference>
<evidence type="ECO:0000256" key="3">
    <source>
        <dbReference type="ARBA" id="ARBA00022630"/>
    </source>
</evidence>
<dbReference type="Gene3D" id="3.50.50.60">
    <property type="entry name" value="FAD/NAD(P)-binding domain"/>
    <property type="match status" value="1"/>
</dbReference>
<evidence type="ECO:0000256" key="5">
    <source>
        <dbReference type="ARBA" id="ARBA00023002"/>
    </source>
</evidence>
<protein>
    <recommendedName>
        <fullName evidence="8">FAD-binding domain-containing protein</fullName>
    </recommendedName>
</protein>
<dbReference type="GO" id="GO:0071949">
    <property type="term" value="F:FAD binding"/>
    <property type="evidence" value="ECO:0007669"/>
    <property type="project" value="InterPro"/>
</dbReference>
<dbReference type="InterPro" id="IPR036188">
    <property type="entry name" value="FAD/NAD-bd_sf"/>
</dbReference>
<feature type="compositionally biased region" description="Polar residues" evidence="7">
    <location>
        <begin position="364"/>
        <end position="383"/>
    </location>
</feature>
<dbReference type="InterPro" id="IPR051104">
    <property type="entry name" value="FAD_monoxygenase"/>
</dbReference>
<feature type="region of interest" description="Disordered" evidence="7">
    <location>
        <begin position="364"/>
        <end position="386"/>
    </location>
</feature>
<dbReference type="Proteomes" id="UP000191004">
    <property type="component" value="Unassembled WGS sequence"/>
</dbReference>
<evidence type="ECO:0000259" key="8">
    <source>
        <dbReference type="Pfam" id="PF01494"/>
    </source>
</evidence>
<evidence type="ECO:0000256" key="7">
    <source>
        <dbReference type="SAM" id="MobiDB-lite"/>
    </source>
</evidence>
<dbReference type="Pfam" id="PF01494">
    <property type="entry name" value="FAD_binding_3"/>
    <property type="match status" value="2"/>
</dbReference>
<evidence type="ECO:0000256" key="6">
    <source>
        <dbReference type="ARBA" id="ARBA00023033"/>
    </source>
</evidence>
<gene>
    <name evidence="9" type="ORF">A0O28_0038020</name>
</gene>
<dbReference type="GO" id="GO:0044550">
    <property type="term" value="P:secondary metabolite biosynthetic process"/>
    <property type="evidence" value="ECO:0007669"/>
    <property type="project" value="TreeGrafter"/>
</dbReference>
<dbReference type="GO" id="GO:0004497">
    <property type="term" value="F:monooxygenase activity"/>
    <property type="evidence" value="ECO:0007669"/>
    <property type="project" value="UniProtKB-KW"/>
</dbReference>
<name>A0A1T3CNP9_9HYPO</name>
<proteinExistence type="inferred from homology"/>
<keyword evidence="5" id="KW-0560">Oxidoreductase</keyword>
<dbReference type="InterPro" id="IPR002938">
    <property type="entry name" value="FAD-bd"/>
</dbReference>
<dbReference type="PANTHER" id="PTHR46720:SF3">
    <property type="entry name" value="FAD-BINDING DOMAIN-CONTAINING PROTEIN-RELATED"/>
    <property type="match status" value="1"/>
</dbReference>
<keyword evidence="10" id="KW-1185">Reference proteome</keyword>
<organism evidence="9 10">
    <name type="scientific">Trichoderma guizhouense</name>
    <dbReference type="NCBI Taxonomy" id="1491466"/>
    <lineage>
        <taxon>Eukaryota</taxon>
        <taxon>Fungi</taxon>
        <taxon>Dikarya</taxon>
        <taxon>Ascomycota</taxon>
        <taxon>Pezizomycotina</taxon>
        <taxon>Sordariomycetes</taxon>
        <taxon>Hypocreomycetidae</taxon>
        <taxon>Hypocreales</taxon>
        <taxon>Hypocreaceae</taxon>
        <taxon>Trichoderma</taxon>
    </lineage>
</organism>
<dbReference type="SUPFAM" id="SSF51905">
    <property type="entry name" value="FAD/NAD(P)-binding domain"/>
    <property type="match status" value="1"/>
</dbReference>
<evidence type="ECO:0000256" key="2">
    <source>
        <dbReference type="ARBA" id="ARBA00007992"/>
    </source>
</evidence>
<sequence>MSTPSKSLRIAIVGGGLGGLMAALCVHSFCDPTAIKIDVYEQASEYKEIGAGVSLGRNTLRVIKQIGLYEQTYAMAGKTKIWLSARRYDTGEEIVRIKADGDEPSHLPVHRAEFLALLVRTIKERAAATLHPNKKCLAIEEIDDAIVLNFADGAMATAGLVIAADGIHSRIRQHYHNDDAQFGEMVVYRGLVPTDAIKDWWPLDTYTPIWIGPGRYFIVYPVSDGSLLNIGAFIATDGKSLENKTESWTLRGDRFDLEKDYADFDPTVNRLIQHLDEKPLKWILYDRPLCDKWVFANGKVALLGDAAHAMVPHQGAGVGQAIEDGYILGQCLRDYLNDPSTHTLEDWLTNVYQSVRLPRAQRVQTTSRENGNNLHAQSNTFKNPMSEERLKQNLQDRMQWIWADDIDDMYNNARKSMLPGGADNASCKDSLV</sequence>
<evidence type="ECO:0000256" key="1">
    <source>
        <dbReference type="ARBA" id="ARBA00001974"/>
    </source>
</evidence>
<keyword evidence="6" id="KW-0503">Monooxygenase</keyword>
<evidence type="ECO:0000313" key="10">
    <source>
        <dbReference type="Proteomes" id="UP000191004"/>
    </source>
</evidence>
<dbReference type="SUPFAM" id="SSF54373">
    <property type="entry name" value="FAD-linked reductases, C-terminal domain"/>
    <property type="match status" value="1"/>
</dbReference>
<keyword evidence="3" id="KW-0285">Flavoprotein</keyword>
<dbReference type="PANTHER" id="PTHR46720">
    <property type="entry name" value="HYDROXYLASE, PUTATIVE (AFU_ORTHOLOGUE AFUA_3G01460)-RELATED"/>
    <property type="match status" value="1"/>
</dbReference>
<dbReference type="OrthoDB" id="5428495at2759"/>
<accession>A0A1T3CNP9</accession>
<reference evidence="9 10" key="1">
    <citation type="submission" date="2016-04" db="EMBL/GenBank/DDBJ databases">
        <title>Multiple horizontal gene transfer events from other fungi enriched the ability of the initially mycotrophic fungus Trichoderma (Ascomycota) to feed on dead plant biomass.</title>
        <authorList>
            <person name="Atanasova L."/>
            <person name="Chenthamara K."/>
            <person name="Zhang J."/>
            <person name="Grujic M."/>
            <person name="Henrissat B."/>
            <person name="Kuo A."/>
            <person name="Aertz A."/>
            <person name="Salamov A."/>
            <person name="Lipzen A."/>
            <person name="Labutti K."/>
            <person name="Barry K."/>
            <person name="Miao Y."/>
            <person name="Rahimi M.J."/>
            <person name="Shen Q."/>
            <person name="Grigoriev I.V."/>
            <person name="Kubicek C.P."/>
            <person name="Druzhinina I.S."/>
        </authorList>
    </citation>
    <scope>NUCLEOTIDE SEQUENCE [LARGE SCALE GENOMIC DNA]</scope>
    <source>
        <strain evidence="9 10">NJAU 4742</strain>
    </source>
</reference>
<evidence type="ECO:0000313" key="9">
    <source>
        <dbReference type="EMBL" id="OPB42681.1"/>
    </source>
</evidence>